<comment type="subcellular location">
    <subcellularLocation>
        <location evidence="1 7">Cell membrane</location>
        <topology evidence="1 7">Multi-pass membrane protein</topology>
    </subcellularLocation>
</comment>
<dbReference type="EMBL" id="FTOH01000001">
    <property type="protein sequence ID" value="SIS40988.1"/>
    <property type="molecule type" value="Genomic_DNA"/>
</dbReference>
<protein>
    <submittedName>
        <fullName evidence="9">Undecaprenyl-diphosphatase</fullName>
    </submittedName>
</protein>
<dbReference type="InterPro" id="IPR032818">
    <property type="entry name" value="DedA-like"/>
</dbReference>
<gene>
    <name evidence="9" type="ORF">SAMN05421686_10137</name>
</gene>
<name>A0A1N7IV77_9GAMM</name>
<dbReference type="PANTHER" id="PTHR30353:SF15">
    <property type="entry name" value="INNER MEMBRANE PROTEIN YABI"/>
    <property type="match status" value="1"/>
</dbReference>
<dbReference type="GO" id="GO:0005886">
    <property type="term" value="C:plasma membrane"/>
    <property type="evidence" value="ECO:0007669"/>
    <property type="project" value="UniProtKB-SubCell"/>
</dbReference>
<evidence type="ECO:0000256" key="4">
    <source>
        <dbReference type="ARBA" id="ARBA00022692"/>
    </source>
</evidence>
<dbReference type="RefSeq" id="WP_076513171.1">
    <property type="nucleotide sequence ID" value="NZ_FTOH01000001.1"/>
</dbReference>
<sequence>MGEINVSEWGAGLLLLAVFSISMVESLAVVGLLVPGIGLLLALTLAAAAGDIPLWLWVACGTAGAFLGDGVSFLLGQRTGPSVHSWRFFQRHPHWLRRGEAFFQRWGIWSIMTGRFIGPIRPVVPLVAGAMRMSPRQFWFANAISSPAWGMAYLATMYWLGEAFRDTFDLPVIASLLAFATLIALVVSVLVNQRHR</sequence>
<evidence type="ECO:0000313" key="9">
    <source>
        <dbReference type="EMBL" id="SIS40988.1"/>
    </source>
</evidence>
<dbReference type="OrthoDB" id="9780918at2"/>
<feature type="transmembrane region" description="Helical" evidence="7">
    <location>
        <begin position="54"/>
        <end position="75"/>
    </location>
</feature>
<keyword evidence="10" id="KW-1185">Reference proteome</keyword>
<dbReference type="Pfam" id="PF09335">
    <property type="entry name" value="VTT_dom"/>
    <property type="match status" value="1"/>
</dbReference>
<evidence type="ECO:0000256" key="2">
    <source>
        <dbReference type="ARBA" id="ARBA00010792"/>
    </source>
</evidence>
<feature type="transmembrane region" description="Helical" evidence="7">
    <location>
        <begin position="172"/>
        <end position="191"/>
    </location>
</feature>
<comment type="similarity">
    <text evidence="2 7">Belongs to the DedA family.</text>
</comment>
<reference evidence="10" key="1">
    <citation type="submission" date="2017-01" db="EMBL/GenBank/DDBJ databases">
        <authorList>
            <person name="Varghese N."/>
            <person name="Submissions S."/>
        </authorList>
    </citation>
    <scope>NUCLEOTIDE SEQUENCE [LARGE SCALE GENOMIC DNA]</scope>
    <source>
        <strain evidence="10">DSM 24913</strain>
    </source>
</reference>
<keyword evidence="5 7" id="KW-1133">Transmembrane helix</keyword>
<evidence type="ECO:0000256" key="7">
    <source>
        <dbReference type="RuleBase" id="RU367016"/>
    </source>
</evidence>
<evidence type="ECO:0000256" key="6">
    <source>
        <dbReference type="ARBA" id="ARBA00023136"/>
    </source>
</evidence>
<dbReference type="Proteomes" id="UP000185639">
    <property type="component" value="Unassembled WGS sequence"/>
</dbReference>
<accession>A0A1N7IV77</accession>
<dbReference type="PANTHER" id="PTHR30353">
    <property type="entry name" value="INNER MEMBRANE PROTEIN DEDA-RELATED"/>
    <property type="match status" value="1"/>
</dbReference>
<evidence type="ECO:0000313" key="10">
    <source>
        <dbReference type="Proteomes" id="UP000185639"/>
    </source>
</evidence>
<feature type="domain" description="VTT" evidence="8">
    <location>
        <begin position="44"/>
        <end position="156"/>
    </location>
</feature>
<keyword evidence="3 7" id="KW-1003">Cell membrane</keyword>
<keyword evidence="4 7" id="KW-0812">Transmembrane</keyword>
<evidence type="ECO:0000256" key="1">
    <source>
        <dbReference type="ARBA" id="ARBA00004651"/>
    </source>
</evidence>
<dbReference type="STRING" id="484498.SAMN05421686_10137"/>
<feature type="transmembrane region" description="Helical" evidence="7">
    <location>
        <begin position="12"/>
        <end position="34"/>
    </location>
</feature>
<evidence type="ECO:0000256" key="3">
    <source>
        <dbReference type="ARBA" id="ARBA00022475"/>
    </source>
</evidence>
<keyword evidence="6 7" id="KW-0472">Membrane</keyword>
<dbReference type="InterPro" id="IPR032816">
    <property type="entry name" value="VTT_dom"/>
</dbReference>
<feature type="transmembrane region" description="Helical" evidence="7">
    <location>
        <begin position="138"/>
        <end position="160"/>
    </location>
</feature>
<proteinExistence type="inferred from homology"/>
<evidence type="ECO:0000256" key="5">
    <source>
        <dbReference type="ARBA" id="ARBA00022989"/>
    </source>
</evidence>
<organism evidence="9 10">
    <name type="scientific">Thalassolituus maritimus</name>
    <dbReference type="NCBI Taxonomy" id="484498"/>
    <lineage>
        <taxon>Bacteria</taxon>
        <taxon>Pseudomonadati</taxon>
        <taxon>Pseudomonadota</taxon>
        <taxon>Gammaproteobacteria</taxon>
        <taxon>Oceanospirillales</taxon>
        <taxon>Oceanospirillaceae</taxon>
        <taxon>Thalassolituus</taxon>
    </lineage>
</organism>
<evidence type="ECO:0000259" key="8">
    <source>
        <dbReference type="Pfam" id="PF09335"/>
    </source>
</evidence>
<dbReference type="AlphaFoldDB" id="A0A1N7IV77"/>